<feature type="compositionally biased region" description="Low complexity" evidence="1">
    <location>
        <begin position="639"/>
        <end position="648"/>
    </location>
</feature>
<comment type="caution">
    <text evidence="2">The sequence shown here is derived from an EMBL/GenBank/DDBJ whole genome shotgun (WGS) entry which is preliminary data.</text>
</comment>
<name>A0ABT3MR21_9GAMM</name>
<gene>
    <name evidence="2" type="ORF">NX722_04040</name>
</gene>
<feature type="region of interest" description="Disordered" evidence="1">
    <location>
        <begin position="109"/>
        <end position="137"/>
    </location>
</feature>
<dbReference type="EMBL" id="JAPFCC010000001">
    <property type="protein sequence ID" value="MCW7551823.1"/>
    <property type="molecule type" value="Genomic_DNA"/>
</dbReference>
<dbReference type="Proteomes" id="UP001209854">
    <property type="component" value="Unassembled WGS sequence"/>
</dbReference>
<proteinExistence type="predicted"/>
<evidence type="ECO:0008006" key="4">
    <source>
        <dbReference type="Google" id="ProtNLM"/>
    </source>
</evidence>
<feature type="region of interest" description="Disordered" evidence="1">
    <location>
        <begin position="218"/>
        <end position="275"/>
    </location>
</feature>
<feature type="compositionally biased region" description="Basic and acidic residues" evidence="1">
    <location>
        <begin position="265"/>
        <end position="275"/>
    </location>
</feature>
<keyword evidence="3" id="KW-1185">Reference proteome</keyword>
<feature type="compositionally biased region" description="Basic and acidic residues" evidence="1">
    <location>
        <begin position="245"/>
        <end position="254"/>
    </location>
</feature>
<dbReference type="RefSeq" id="WP_262566821.1">
    <property type="nucleotide sequence ID" value="NZ_JAPFCC010000001.1"/>
</dbReference>
<accession>A0ABT3MR21</accession>
<feature type="compositionally biased region" description="Pro residues" evidence="1">
    <location>
        <begin position="626"/>
        <end position="635"/>
    </location>
</feature>
<protein>
    <recommendedName>
        <fullName evidence="4">CBM-cenC domain-containing protein</fullName>
    </recommendedName>
</protein>
<reference evidence="2 3" key="1">
    <citation type="submission" date="2022-10" db="EMBL/GenBank/DDBJ databases">
        <title>High-quality genome sequences of two octocoral-associated bacteria, Endozoicomonas euniceicola EF212 and Endozoicomonas gorgoniicola PS125.</title>
        <authorList>
            <person name="Chiou Y.-J."/>
            <person name="Chen Y.-H."/>
        </authorList>
    </citation>
    <scope>NUCLEOTIDE SEQUENCE [LARGE SCALE GENOMIC DNA]</scope>
    <source>
        <strain evidence="2 3">PS125</strain>
    </source>
</reference>
<evidence type="ECO:0000256" key="1">
    <source>
        <dbReference type="SAM" id="MobiDB-lite"/>
    </source>
</evidence>
<feature type="region of interest" description="Disordered" evidence="1">
    <location>
        <begin position="621"/>
        <end position="648"/>
    </location>
</feature>
<evidence type="ECO:0000313" key="2">
    <source>
        <dbReference type="EMBL" id="MCW7551823.1"/>
    </source>
</evidence>
<dbReference type="Gene3D" id="2.60.120.260">
    <property type="entry name" value="Galactose-binding domain-like"/>
    <property type="match status" value="1"/>
</dbReference>
<evidence type="ECO:0000313" key="3">
    <source>
        <dbReference type="Proteomes" id="UP001209854"/>
    </source>
</evidence>
<sequence length="817" mass="90319">MPYPPHQGSVDFKFSGTPYVRSTAAVANFDGSVAIAFAPPPGLMISQQALWQIALTSERTQQSRFGNTVPIETLRTQTSQQGNPLNPSPFAVLWGKVPELEQQLVISHGTAPSKKNSSEGRWTQPPAADKNNASGWDQSIQAKELTRIDDWKQAPEKDNDNASLFQSVDLYNGTSRKPAAYVLPQPPISFVFQESLYSESGTPAAWFRFGAIEPNTAIQPRDIRQRSTYSSNRTQDEPVIIPWGEGRKQKDNDYTGKYGGETQPEDPKKPQPKQPDIRESYLLMNTISVVVLPDRTPIEIRDLDISLDIDSFSWSFTGSLWGASSLALVEPDQDGVKQIEVDINGWKWVFIIERYTSNRVFGHERYTIYGTSRTQLLAAPYAPQRSKSNTSHINAKQAISEELKNTGFTAEYPDLNDYSTPDWIIPGGSFSYQNETPMKVIVRLTSTAGSVIIPARNSDTLNIQPRYPASPWKWNEATMDRIIPASLVISLNASWRPEPEYNAVYVSGTHAGVAVNVKRQGSAGNDPAPDILEDWLTETQVNTERGRNELAKGGNQSVTTIEIPLTDSNTAPGLVEPGQLVEVRDSLLNGTNNNWRALCLATSIGSSGGKVTQRLELERHYNSPTSPQPPEPPQPQVVNLLDSSGDNGGSDWSKWDHWNNLYYWGSGNTQQEGSVNNTTCVIGKGTNTQGYSSILMYYKRVAYEVGKKYTVSVWLKGASATTPYINCYINSYLGGGQHEVGTDKVVKGTETSIKAGWTQFIWTFTCTEETPADQGGVAFFLHNQPVDVEIQWAMPVVAEGDLTAEEVAAIYDYKTTT</sequence>
<organism evidence="2 3">
    <name type="scientific">Endozoicomonas gorgoniicola</name>
    <dbReference type="NCBI Taxonomy" id="1234144"/>
    <lineage>
        <taxon>Bacteria</taxon>
        <taxon>Pseudomonadati</taxon>
        <taxon>Pseudomonadota</taxon>
        <taxon>Gammaproteobacteria</taxon>
        <taxon>Oceanospirillales</taxon>
        <taxon>Endozoicomonadaceae</taxon>
        <taxon>Endozoicomonas</taxon>
    </lineage>
</organism>